<evidence type="ECO:0000259" key="5">
    <source>
        <dbReference type="Pfam" id="PF00561"/>
    </source>
</evidence>
<gene>
    <name evidence="7" type="ORF">PG994_004835</name>
</gene>
<dbReference type="Pfam" id="PF08386">
    <property type="entry name" value="Abhydrolase_4"/>
    <property type="match status" value="1"/>
</dbReference>
<keyword evidence="2" id="KW-0378">Hydrolase</keyword>
<accession>A0ABR1VRP6</accession>
<dbReference type="RefSeq" id="XP_066718411.1">
    <property type="nucleotide sequence ID" value="XM_066856244.1"/>
</dbReference>
<feature type="domain" description="Peptidase S33 tripeptidyl aminopeptidase-like C-terminal" evidence="6">
    <location>
        <begin position="542"/>
        <end position="629"/>
    </location>
</feature>
<name>A0ABR1VRP6_9PEZI</name>
<evidence type="ECO:0000256" key="4">
    <source>
        <dbReference type="SAM" id="Phobius"/>
    </source>
</evidence>
<dbReference type="EMBL" id="JAQQWL010000005">
    <property type="protein sequence ID" value="KAK8073936.1"/>
    <property type="molecule type" value="Genomic_DNA"/>
</dbReference>
<keyword evidence="8" id="KW-1185">Reference proteome</keyword>
<evidence type="ECO:0000256" key="1">
    <source>
        <dbReference type="ARBA" id="ARBA00010088"/>
    </source>
</evidence>
<proteinExistence type="inferred from homology"/>
<dbReference type="PANTHER" id="PTHR43248:SF25">
    <property type="entry name" value="AB HYDROLASE-1 DOMAIN-CONTAINING PROTEIN-RELATED"/>
    <property type="match status" value="1"/>
</dbReference>
<dbReference type="Gene3D" id="3.40.50.1820">
    <property type="entry name" value="alpha/beta hydrolase"/>
    <property type="match status" value="1"/>
</dbReference>
<reference evidence="7 8" key="1">
    <citation type="submission" date="2023-01" db="EMBL/GenBank/DDBJ databases">
        <title>Analysis of 21 Apiospora genomes using comparative genomics revels a genus with tremendous synthesis potential of carbohydrate active enzymes and secondary metabolites.</title>
        <authorList>
            <person name="Sorensen T."/>
        </authorList>
    </citation>
    <scope>NUCLEOTIDE SEQUENCE [LARGE SCALE GENOMIC DNA]</scope>
    <source>
        <strain evidence="7 8">CBS 135458</strain>
    </source>
</reference>
<feature type="region of interest" description="Disordered" evidence="3">
    <location>
        <begin position="182"/>
        <end position="205"/>
    </location>
</feature>
<evidence type="ECO:0000313" key="7">
    <source>
        <dbReference type="EMBL" id="KAK8073936.1"/>
    </source>
</evidence>
<dbReference type="InterPro" id="IPR029058">
    <property type="entry name" value="AB_hydrolase_fold"/>
</dbReference>
<comment type="similarity">
    <text evidence="1">Belongs to the peptidase S33 family.</text>
</comment>
<keyword evidence="4" id="KW-1133">Transmembrane helix</keyword>
<dbReference type="InterPro" id="IPR000073">
    <property type="entry name" value="AB_hydrolase_1"/>
</dbReference>
<evidence type="ECO:0000259" key="6">
    <source>
        <dbReference type="Pfam" id="PF08386"/>
    </source>
</evidence>
<sequence length="681" mass="75496">MEEASALVPKKGQPEGPEPPRRSRERFTVPNYVWQVIIVLELLYLFYPTLASLPGTNQLFPPTRQPAHCGASSSRFGRFPQPDDSFRFIPCTSTSLPPAIEDPNPDESWAKLFDPNPDHWNWGNRTSSSGSTEQNDPYAGRGIYMCGYLDVPLDYTNKSDPRIVRLAVTKFQVSVLSEHTGASSTTKKTERTIVVNPGGPGGSGTEYTWRAAEDITERLSGGRYDVLGWDPRGVNTSQPAVACFPHDADRDRWTLATQKYRAAVDSNKMQLDLMNAYNNATLRSCWERQGDLGRFVSTAFVARDVEEIRKALGEEELTGFMVSYGTGIGQTYANMFPNSVGRLILDGTELAGGFGWTSLDNVTDAWHDGFLGECLKAGPEHCALAKDVDGKSLSLLELDVWVRGVIGDLVSHPLPAYTVKSGASLVMYSEVVGAIYQSLYNPHSWKALAQMLYELGHGNTTLAGEFLEAAIWQYDPTLPCTASSKKPSSLELTLMVVCSDAYDDKDWGLEWWEEKWEIMTKLSWISGDSRFFVFACHHYTTYWPKPAEVYRGDLNHTLKNPVLLVAETYDPATPLRNGRRLLAEMADNARLIVHHGFGHSSGRDRSACTDARMKAYILDGTLPEDQETACYADEKPYLYGVKKNGGFEAGSLAAAAAGSGFDPVASWREHLRETQLMGPRI</sequence>
<evidence type="ECO:0000256" key="2">
    <source>
        <dbReference type="ARBA" id="ARBA00022801"/>
    </source>
</evidence>
<evidence type="ECO:0008006" key="9">
    <source>
        <dbReference type="Google" id="ProtNLM"/>
    </source>
</evidence>
<dbReference type="GeneID" id="92089307"/>
<organism evidence="7 8">
    <name type="scientific">Apiospora phragmitis</name>
    <dbReference type="NCBI Taxonomy" id="2905665"/>
    <lineage>
        <taxon>Eukaryota</taxon>
        <taxon>Fungi</taxon>
        <taxon>Dikarya</taxon>
        <taxon>Ascomycota</taxon>
        <taxon>Pezizomycotina</taxon>
        <taxon>Sordariomycetes</taxon>
        <taxon>Xylariomycetidae</taxon>
        <taxon>Amphisphaeriales</taxon>
        <taxon>Apiosporaceae</taxon>
        <taxon>Apiospora</taxon>
    </lineage>
</organism>
<protein>
    <recommendedName>
        <fullName evidence="9">Hydrolase</fullName>
    </recommendedName>
</protein>
<comment type="caution">
    <text evidence="7">The sequence shown here is derived from an EMBL/GenBank/DDBJ whole genome shotgun (WGS) entry which is preliminary data.</text>
</comment>
<dbReference type="SUPFAM" id="SSF53474">
    <property type="entry name" value="alpha/beta-Hydrolases"/>
    <property type="match status" value="1"/>
</dbReference>
<dbReference type="Proteomes" id="UP001480595">
    <property type="component" value="Unassembled WGS sequence"/>
</dbReference>
<dbReference type="InterPro" id="IPR013595">
    <property type="entry name" value="Pept_S33_TAP-like_C"/>
</dbReference>
<dbReference type="InterPro" id="IPR051601">
    <property type="entry name" value="Serine_prot/Carboxylest_S33"/>
</dbReference>
<keyword evidence="4" id="KW-0472">Membrane</keyword>
<feature type="region of interest" description="Disordered" evidence="3">
    <location>
        <begin position="1"/>
        <end position="24"/>
    </location>
</feature>
<dbReference type="Pfam" id="PF00561">
    <property type="entry name" value="Abhydrolase_1"/>
    <property type="match status" value="1"/>
</dbReference>
<evidence type="ECO:0000313" key="8">
    <source>
        <dbReference type="Proteomes" id="UP001480595"/>
    </source>
</evidence>
<keyword evidence="4" id="KW-0812">Transmembrane</keyword>
<evidence type="ECO:0000256" key="3">
    <source>
        <dbReference type="SAM" id="MobiDB-lite"/>
    </source>
</evidence>
<feature type="transmembrane region" description="Helical" evidence="4">
    <location>
        <begin position="29"/>
        <end position="47"/>
    </location>
</feature>
<dbReference type="PANTHER" id="PTHR43248">
    <property type="entry name" value="2-SUCCINYL-6-HYDROXY-2,4-CYCLOHEXADIENE-1-CARBOXYLATE SYNTHASE"/>
    <property type="match status" value="1"/>
</dbReference>
<feature type="domain" description="AB hydrolase-1" evidence="5">
    <location>
        <begin position="192"/>
        <end position="372"/>
    </location>
</feature>